<evidence type="ECO:0000313" key="2">
    <source>
        <dbReference type="Proteomes" id="UP000789706"/>
    </source>
</evidence>
<accession>A0A9N9FC27</accession>
<comment type="caution">
    <text evidence="1">The sequence shown here is derived from an EMBL/GenBank/DDBJ whole genome shotgun (WGS) entry which is preliminary data.</text>
</comment>
<feature type="non-terminal residue" evidence="1">
    <location>
        <position position="1"/>
    </location>
</feature>
<reference evidence="1" key="1">
    <citation type="submission" date="2021-06" db="EMBL/GenBank/DDBJ databases">
        <authorList>
            <person name="Kallberg Y."/>
            <person name="Tangrot J."/>
            <person name="Rosling A."/>
        </authorList>
    </citation>
    <scope>NUCLEOTIDE SEQUENCE</scope>
    <source>
        <strain evidence="1">AZ414A</strain>
    </source>
</reference>
<proteinExistence type="predicted"/>
<dbReference type="EMBL" id="CAJVPK010000551">
    <property type="protein sequence ID" value="CAG8525182.1"/>
    <property type="molecule type" value="Genomic_DNA"/>
</dbReference>
<gene>
    <name evidence="1" type="ORF">DEBURN_LOCUS5863</name>
</gene>
<name>A0A9N9FC27_9GLOM</name>
<sequence>LGDRKVKYKCELSEFETDNSDTLDSYCSDILSDVITETEMASKNPIPLRYSIHNNPDGKIFTVWPYKEDKVYVIKFAIGSLLVNLGYQVLSLNFELYMNDPENKDLMKTSDEVSKYFNRTPDPNQIHILIKPGN</sequence>
<organism evidence="1 2">
    <name type="scientific">Diversispora eburnea</name>
    <dbReference type="NCBI Taxonomy" id="1213867"/>
    <lineage>
        <taxon>Eukaryota</taxon>
        <taxon>Fungi</taxon>
        <taxon>Fungi incertae sedis</taxon>
        <taxon>Mucoromycota</taxon>
        <taxon>Glomeromycotina</taxon>
        <taxon>Glomeromycetes</taxon>
        <taxon>Diversisporales</taxon>
        <taxon>Diversisporaceae</taxon>
        <taxon>Diversispora</taxon>
    </lineage>
</organism>
<dbReference type="AlphaFoldDB" id="A0A9N9FC27"/>
<dbReference type="OrthoDB" id="2336277at2759"/>
<evidence type="ECO:0000313" key="1">
    <source>
        <dbReference type="EMBL" id="CAG8525182.1"/>
    </source>
</evidence>
<protein>
    <submittedName>
        <fullName evidence="1">392_t:CDS:1</fullName>
    </submittedName>
</protein>
<dbReference type="Proteomes" id="UP000789706">
    <property type="component" value="Unassembled WGS sequence"/>
</dbReference>
<keyword evidence="2" id="KW-1185">Reference proteome</keyword>